<dbReference type="SUPFAM" id="SSF50993">
    <property type="entry name" value="Peptidase/esterase 'gauge' domain"/>
    <property type="match status" value="1"/>
</dbReference>
<keyword evidence="9" id="KW-1185">Reference proteome</keyword>
<name>A0A480AT43_9BURK</name>
<keyword evidence="3" id="KW-0378">Hydrolase</keyword>
<dbReference type="SUPFAM" id="SSF53474">
    <property type="entry name" value="alpha/beta-Hydrolases"/>
    <property type="match status" value="1"/>
</dbReference>
<dbReference type="Gene3D" id="3.40.50.1820">
    <property type="entry name" value="alpha/beta hydrolase"/>
    <property type="match status" value="1"/>
</dbReference>
<feature type="chain" id="PRO_5019775152" evidence="5">
    <location>
        <begin position="31"/>
        <end position="719"/>
    </location>
</feature>
<accession>A0A480AT43</accession>
<dbReference type="Pfam" id="PF00326">
    <property type="entry name" value="Peptidase_S9"/>
    <property type="match status" value="1"/>
</dbReference>
<dbReference type="Pfam" id="PF02897">
    <property type="entry name" value="Peptidase_S9_N"/>
    <property type="match status" value="1"/>
</dbReference>
<dbReference type="InterPro" id="IPR001375">
    <property type="entry name" value="Peptidase_S9_cat"/>
</dbReference>
<comment type="caution">
    <text evidence="8">The sequence shown here is derived from an EMBL/GenBank/DDBJ whole genome shotgun (WGS) entry which is preliminary data.</text>
</comment>
<evidence type="ECO:0000256" key="3">
    <source>
        <dbReference type="ARBA" id="ARBA00022801"/>
    </source>
</evidence>
<keyword evidence="2" id="KW-0645">Protease</keyword>
<evidence type="ECO:0000259" key="7">
    <source>
        <dbReference type="Pfam" id="PF02897"/>
    </source>
</evidence>
<dbReference type="InterPro" id="IPR029058">
    <property type="entry name" value="AB_hydrolase_fold"/>
</dbReference>
<evidence type="ECO:0000256" key="5">
    <source>
        <dbReference type="SAM" id="SignalP"/>
    </source>
</evidence>
<organism evidence="8 9">
    <name type="scientific">Pseudaquabacterium pictum</name>
    <dbReference type="NCBI Taxonomy" id="2315236"/>
    <lineage>
        <taxon>Bacteria</taxon>
        <taxon>Pseudomonadati</taxon>
        <taxon>Pseudomonadota</taxon>
        <taxon>Betaproteobacteria</taxon>
        <taxon>Burkholderiales</taxon>
        <taxon>Sphaerotilaceae</taxon>
        <taxon>Pseudaquabacterium</taxon>
    </lineage>
</organism>
<comment type="similarity">
    <text evidence="1">Belongs to the peptidase S9A family.</text>
</comment>
<feature type="domain" description="Peptidase S9 prolyl oligopeptidase catalytic" evidence="6">
    <location>
        <begin position="505"/>
        <end position="714"/>
    </location>
</feature>
<dbReference type="AlphaFoldDB" id="A0A480AT43"/>
<dbReference type="InterPro" id="IPR023302">
    <property type="entry name" value="Pept_S9A_N"/>
</dbReference>
<evidence type="ECO:0000256" key="1">
    <source>
        <dbReference type="ARBA" id="ARBA00005228"/>
    </source>
</evidence>
<dbReference type="Gene3D" id="2.130.10.120">
    <property type="entry name" value="Prolyl oligopeptidase, N-terminal domain"/>
    <property type="match status" value="1"/>
</dbReference>
<dbReference type="GO" id="GO:0004252">
    <property type="term" value="F:serine-type endopeptidase activity"/>
    <property type="evidence" value="ECO:0007669"/>
    <property type="project" value="InterPro"/>
</dbReference>
<evidence type="ECO:0000256" key="2">
    <source>
        <dbReference type="ARBA" id="ARBA00022670"/>
    </source>
</evidence>
<protein>
    <submittedName>
        <fullName evidence="8">Oligopeptidase B</fullName>
    </submittedName>
</protein>
<dbReference type="Proteomes" id="UP000301751">
    <property type="component" value="Unassembled WGS sequence"/>
</dbReference>
<proteinExistence type="inferred from homology"/>
<dbReference type="PANTHER" id="PTHR11757">
    <property type="entry name" value="PROTEASE FAMILY S9A OLIGOPEPTIDASE"/>
    <property type="match status" value="1"/>
</dbReference>
<dbReference type="RefSeq" id="WP_228027184.1">
    <property type="nucleotide sequence ID" value="NZ_BJCL01000011.1"/>
</dbReference>
<dbReference type="PRINTS" id="PR00862">
    <property type="entry name" value="PROLIGOPTASE"/>
</dbReference>
<feature type="domain" description="Peptidase S9A N-terminal" evidence="7">
    <location>
        <begin position="35"/>
        <end position="441"/>
    </location>
</feature>
<dbReference type="InterPro" id="IPR051543">
    <property type="entry name" value="Serine_Peptidase_S9A"/>
</dbReference>
<gene>
    <name evidence="8" type="ORF">AQPW35_37950</name>
</gene>
<evidence type="ECO:0000313" key="8">
    <source>
        <dbReference type="EMBL" id="GCL64714.1"/>
    </source>
</evidence>
<reference evidence="9" key="1">
    <citation type="submission" date="2019-03" db="EMBL/GenBank/DDBJ databases">
        <title>Aquabacterium pictum sp.nov., the first bacteriochlorophyll a-containing freshwater bacterium in the genus Aquabacterium of the class Betaproteobacteria.</title>
        <authorList>
            <person name="Hirose S."/>
            <person name="Tank M."/>
            <person name="Hara E."/>
            <person name="Tamaki H."/>
            <person name="Takaichi S."/>
            <person name="Haruta S."/>
            <person name="Hanada S."/>
        </authorList>
    </citation>
    <scope>NUCLEOTIDE SEQUENCE [LARGE SCALE GENOMIC DNA]</scope>
    <source>
        <strain evidence="9">W35</strain>
    </source>
</reference>
<dbReference type="EMBL" id="BJCL01000011">
    <property type="protein sequence ID" value="GCL64714.1"/>
    <property type="molecule type" value="Genomic_DNA"/>
</dbReference>
<dbReference type="InterPro" id="IPR002470">
    <property type="entry name" value="Peptidase_S9A"/>
</dbReference>
<feature type="signal peptide" evidence="5">
    <location>
        <begin position="1"/>
        <end position="30"/>
    </location>
</feature>
<evidence type="ECO:0000256" key="4">
    <source>
        <dbReference type="ARBA" id="ARBA00022825"/>
    </source>
</evidence>
<dbReference type="FunFam" id="3.40.50.1820:FF:000005">
    <property type="entry name" value="Prolyl endopeptidase"/>
    <property type="match status" value="1"/>
</dbReference>
<keyword evidence="4" id="KW-0720">Serine protease</keyword>
<dbReference type="GO" id="GO:0006508">
    <property type="term" value="P:proteolysis"/>
    <property type="evidence" value="ECO:0007669"/>
    <property type="project" value="UniProtKB-KW"/>
</dbReference>
<evidence type="ECO:0000259" key="6">
    <source>
        <dbReference type="Pfam" id="PF00326"/>
    </source>
</evidence>
<keyword evidence="5" id="KW-0732">Signal</keyword>
<dbReference type="PANTHER" id="PTHR11757:SF19">
    <property type="entry name" value="PROLYL ENDOPEPTIDASE-LIKE"/>
    <property type="match status" value="1"/>
</dbReference>
<evidence type="ECO:0000313" key="9">
    <source>
        <dbReference type="Proteomes" id="UP000301751"/>
    </source>
</evidence>
<sequence length="719" mass="80513">MKDLTRTALRHTRSTIGALLLAGLATLAMAQAAGPVAPKTPQDVTVHGDARTDDYFWMRQRDDPRLLPHLKSENAHAEAWLAPHRGLQKTLYDEMLGRIQQDDEAVPWRQGRWWYSSRTKEGAAYPIHIRRAAVGPDRRFDPAAPEQVLFDLNRMAEGKKYLSLPLQEVSPDGRRVAFATDETGGRDYVLQLRDITTGRDLDWRVPEVSSAAWAADSRTLFYVTMDAAKRSHQLWRAVPGSGKPAVLVHTEPDARFDIQVRSTRDGRWLVLETGSKDESDARVLDARAPTSAWRTVLPRRPGVLYDLDHRAGLFYLRINDTGPDFRLVTVDARAPQRGTPTELIAAAPGLMLERVDVFRHHLVVTERRNGLHALRVRDLRRGAAAAAEHLVQFDEAAYSVEARQNAEFDTTSFRFAYESMVTPATVYDYQLDTRERVLRKRQPVLGGYDPARYATERISARAPDGTAVPVSLVWRRDLRRPGPQPLLLYGYGSYGAPTDPFFSSPRLSLLDRGVVFAIAHIRGGGELGRSWYQAGKMERKQNTFSDFIASAETLIARGFTSPAQLAILGGSAGGLLMGAVVNQRPELFRAVVSEVPFVDVINTMLDETIPLTTSEFQEWGNPKVLAQYRWIRAYSPYDNLKPGAYPAMLVRTGLNDSQVPYWEPAKYVAKLRTLKTDANPLLFKVNLEVGHGGSSGRFDALNERAEAYAFLLAQWGIDK</sequence>